<feature type="binding site" evidence="5">
    <location>
        <position position="241"/>
    </location>
    <ligand>
        <name>Mo-molybdopterin</name>
        <dbReference type="ChEBI" id="CHEBI:71302"/>
    </ligand>
</feature>
<dbReference type="GO" id="GO:0016672">
    <property type="term" value="F:oxidoreductase activity, acting on a sulfur group of donors, quinone or similar compound as acceptor"/>
    <property type="evidence" value="ECO:0007669"/>
    <property type="project" value="UniProtKB-UniRule"/>
</dbReference>
<dbReference type="GO" id="GO:0043546">
    <property type="term" value="F:molybdopterin cofactor binding"/>
    <property type="evidence" value="ECO:0007669"/>
    <property type="project" value="UniProtKB-UniRule"/>
</dbReference>
<feature type="binding site" evidence="5">
    <location>
        <begin position="99"/>
        <end position="100"/>
    </location>
    <ligand>
        <name>Mo-molybdopterin</name>
        <dbReference type="ChEBI" id="CHEBI:71302"/>
    </ligand>
</feature>
<dbReference type="AlphaFoldDB" id="A0A317E180"/>
<evidence type="ECO:0000313" key="8">
    <source>
        <dbReference type="EMBL" id="PWR19876.1"/>
    </source>
</evidence>
<evidence type="ECO:0000313" key="9">
    <source>
        <dbReference type="Proteomes" id="UP000246077"/>
    </source>
</evidence>
<comment type="cofactor">
    <cofactor evidence="5">
        <name>Mo-molybdopterin</name>
        <dbReference type="ChEBI" id="CHEBI:71302"/>
    </cofactor>
    <text evidence="5">Binds 1 Mo-molybdopterin (Mo-MPT) cofactor per subunit.</text>
</comment>
<organism evidence="8 9">
    <name type="scientific">Zavarzinia compransoris</name>
    <dbReference type="NCBI Taxonomy" id="1264899"/>
    <lineage>
        <taxon>Bacteria</taxon>
        <taxon>Pseudomonadati</taxon>
        <taxon>Pseudomonadota</taxon>
        <taxon>Alphaproteobacteria</taxon>
        <taxon>Rhodospirillales</taxon>
        <taxon>Zavarziniaceae</taxon>
        <taxon>Zavarzinia</taxon>
    </lineage>
</organism>
<comment type="subunit">
    <text evidence="5">Heterodimer of a catalytic subunit (MsrP) and a heme-binding subunit (MsrQ).</text>
</comment>
<dbReference type="InterPro" id="IPR036374">
    <property type="entry name" value="OxRdtase_Mopterin-bd_sf"/>
</dbReference>
<comment type="catalytic activity">
    <reaction evidence="5">
        <text>L-methionyl-[protein] + a quinone + H2O = L-methionyl-(S)-S-oxide-[protein] + a quinol</text>
        <dbReference type="Rhea" id="RHEA:51292"/>
        <dbReference type="Rhea" id="RHEA-COMP:12313"/>
        <dbReference type="Rhea" id="RHEA-COMP:12315"/>
        <dbReference type="ChEBI" id="CHEBI:15377"/>
        <dbReference type="ChEBI" id="CHEBI:16044"/>
        <dbReference type="ChEBI" id="CHEBI:24646"/>
        <dbReference type="ChEBI" id="CHEBI:44120"/>
        <dbReference type="ChEBI" id="CHEBI:132124"/>
    </reaction>
</comment>
<evidence type="ECO:0000259" key="7">
    <source>
        <dbReference type="Pfam" id="PF00174"/>
    </source>
</evidence>
<dbReference type="GO" id="GO:0046872">
    <property type="term" value="F:metal ion binding"/>
    <property type="evidence" value="ECO:0007669"/>
    <property type="project" value="UniProtKB-KW"/>
</dbReference>
<dbReference type="HAMAP" id="MF_01206">
    <property type="entry name" value="MsrP"/>
    <property type="match status" value="1"/>
</dbReference>
<protein>
    <recommendedName>
        <fullName evidence="5">Protein-methionine-sulfoxide reductase catalytic subunit MsrP</fullName>
        <ecNumber evidence="5">1.8.5.-</ecNumber>
    </recommendedName>
</protein>
<dbReference type="PANTHER" id="PTHR43032:SF3">
    <property type="entry name" value="PROTEIN-METHIONINE-SULFOXIDE REDUCTASE CATALYTIC SUBUNIT MSRP"/>
    <property type="match status" value="1"/>
</dbReference>
<comment type="function">
    <text evidence="5">Part of the MsrPQ system that repairs oxidized periplasmic proteins containing methionine sulfoxide residues (Met-O), using respiratory chain electrons. Thus protects these proteins from oxidative-stress damage caused by reactive species of oxygen and chlorine generated by the host defense mechanisms. MsrPQ is essential for the maintenance of envelope integrity under bleach stress, rescuing a wide series of structurally unrelated periplasmic proteins from methionine oxidation. The catalytic subunit MsrP is non-stereospecific, being able to reduce both (R-) and (S-) diastereoisomers of methionine sulfoxide.</text>
</comment>
<dbReference type="PANTHER" id="PTHR43032">
    <property type="entry name" value="PROTEIN-METHIONINE-SULFOXIDE REDUCTASE"/>
    <property type="match status" value="1"/>
</dbReference>
<dbReference type="Pfam" id="PF00174">
    <property type="entry name" value="Oxidored_molyb"/>
    <property type="match status" value="1"/>
</dbReference>
<dbReference type="EC" id="1.8.5.-" evidence="5"/>
<dbReference type="SUPFAM" id="SSF56524">
    <property type="entry name" value="Oxidoreductase molybdopterin-binding domain"/>
    <property type="match status" value="1"/>
</dbReference>
<sequence>MLIRIRKAWDQLRDSEATPEAVFLDRRRLMTLAAAGTLFAVGACDAADGPARAEGAASGSTGAAPDPSASLYPAKRNPAFTLDRPLTEEQWASTYNNFYEFGTHKQVWAHADKLQTRPWAVVVDGLVAKPATFAIDELLARVSLEERLYRHRCVEAWSMAVPWTGFPLAALLAKVEPQSAARYVRFETFNDPAVASTQRQPFYPWPYVEGLTIEEAANDLAFLVTGVYGKPAAPQFGAPLRLALPWKYGFKSIKSIVRITLTDQRPVSFWQELGPDEYGFWANVNPAVPHPRWSQAHERVLGTEERRPTLLFNGYGEQVAGLYRGLEGEALYM</sequence>
<dbReference type="NCBIfam" id="NF003767">
    <property type="entry name" value="PRK05363.1"/>
    <property type="match status" value="1"/>
</dbReference>
<evidence type="ECO:0000256" key="4">
    <source>
        <dbReference type="ARBA" id="ARBA00023002"/>
    </source>
</evidence>
<gene>
    <name evidence="5" type="primary">msrP</name>
    <name evidence="8" type="ORF">DKG75_15590</name>
</gene>
<dbReference type="InterPro" id="IPR000572">
    <property type="entry name" value="OxRdtase_Mopterin-bd_dom"/>
</dbReference>
<keyword evidence="3 5" id="KW-0732">Signal</keyword>
<feature type="binding site" evidence="5">
    <location>
        <position position="96"/>
    </location>
    <ligand>
        <name>Mo-molybdopterin</name>
        <dbReference type="ChEBI" id="CHEBI:71302"/>
    </ligand>
</feature>
<evidence type="ECO:0000256" key="1">
    <source>
        <dbReference type="ARBA" id="ARBA00022505"/>
    </source>
</evidence>
<feature type="binding site" evidence="5">
    <location>
        <position position="153"/>
    </location>
    <ligand>
        <name>Mo-molybdopterin</name>
        <dbReference type="ChEBI" id="CHEBI:71302"/>
    </ligand>
    <ligandPart>
        <name>Mo</name>
        <dbReference type="ChEBI" id="CHEBI:28685"/>
    </ligandPart>
</feature>
<dbReference type="Gene3D" id="3.90.420.10">
    <property type="entry name" value="Oxidoreductase, molybdopterin-binding domain"/>
    <property type="match status" value="1"/>
</dbReference>
<evidence type="ECO:0000256" key="6">
    <source>
        <dbReference type="SAM" id="MobiDB-lite"/>
    </source>
</evidence>
<evidence type="ECO:0000256" key="2">
    <source>
        <dbReference type="ARBA" id="ARBA00022723"/>
    </source>
</evidence>
<comment type="similarity">
    <text evidence="5">Belongs to the MsrP family.</text>
</comment>
<name>A0A317E180_9PROT</name>
<accession>A0A317E180</accession>
<feature type="binding site" evidence="5">
    <location>
        <begin position="252"/>
        <end position="254"/>
    </location>
    <ligand>
        <name>Mo-molybdopterin</name>
        <dbReference type="ChEBI" id="CHEBI:71302"/>
    </ligand>
</feature>
<evidence type="ECO:0000256" key="3">
    <source>
        <dbReference type="ARBA" id="ARBA00022729"/>
    </source>
</evidence>
<keyword evidence="2 5" id="KW-0479">Metal-binding</keyword>
<reference evidence="9" key="1">
    <citation type="submission" date="2018-05" db="EMBL/GenBank/DDBJ databases">
        <title>Zavarzinia sp. HR-AS.</title>
        <authorList>
            <person name="Lee Y."/>
            <person name="Jeon C.O."/>
        </authorList>
    </citation>
    <scope>NUCLEOTIDE SEQUENCE [LARGE SCALE GENOMIC DNA]</scope>
    <source>
        <strain evidence="9">DSM 1231</strain>
    </source>
</reference>
<keyword evidence="9" id="KW-1185">Reference proteome</keyword>
<keyword evidence="4 5" id="KW-0560">Oxidoreductase</keyword>
<dbReference type="GO" id="GO:0030091">
    <property type="term" value="P:protein repair"/>
    <property type="evidence" value="ECO:0007669"/>
    <property type="project" value="UniProtKB-UniRule"/>
</dbReference>
<feature type="compositionally biased region" description="Low complexity" evidence="6">
    <location>
        <begin position="50"/>
        <end position="70"/>
    </location>
</feature>
<comment type="caution">
    <text evidence="5">Lacks conserved residue(s) required for the propagation of feature annotation.</text>
</comment>
<dbReference type="InterPro" id="IPR022867">
    <property type="entry name" value="MsrP"/>
</dbReference>
<keyword evidence="1 5" id="KW-0500">Molybdenum</keyword>
<dbReference type="OrthoDB" id="9795587at2"/>
<feature type="region of interest" description="Disordered" evidence="6">
    <location>
        <begin position="50"/>
        <end position="71"/>
    </location>
</feature>
<proteinExistence type="inferred from homology"/>
<dbReference type="Proteomes" id="UP000246077">
    <property type="component" value="Unassembled WGS sequence"/>
</dbReference>
<feature type="binding site" evidence="5">
    <location>
        <position position="188"/>
    </location>
    <ligand>
        <name>Mo-molybdopterin</name>
        <dbReference type="ChEBI" id="CHEBI:71302"/>
    </ligand>
</feature>
<comment type="caution">
    <text evidence="8">The sequence shown here is derived from an EMBL/GenBank/DDBJ whole genome shotgun (WGS) entry which is preliminary data.</text>
</comment>
<evidence type="ECO:0000256" key="5">
    <source>
        <dbReference type="HAMAP-Rule" id="MF_01206"/>
    </source>
</evidence>
<comment type="catalytic activity">
    <reaction evidence="5">
        <text>L-methionyl-[protein] + a quinone + H2O = L-methionyl-(R)-S-oxide-[protein] + a quinol</text>
        <dbReference type="Rhea" id="RHEA:51296"/>
        <dbReference type="Rhea" id="RHEA-COMP:12313"/>
        <dbReference type="Rhea" id="RHEA-COMP:12314"/>
        <dbReference type="ChEBI" id="CHEBI:15377"/>
        <dbReference type="ChEBI" id="CHEBI:16044"/>
        <dbReference type="ChEBI" id="CHEBI:24646"/>
        <dbReference type="ChEBI" id="CHEBI:45764"/>
        <dbReference type="ChEBI" id="CHEBI:132124"/>
    </reaction>
</comment>
<feature type="domain" description="Oxidoreductase molybdopterin-binding" evidence="7">
    <location>
        <begin position="114"/>
        <end position="270"/>
    </location>
</feature>
<dbReference type="RefSeq" id="WP_109922051.1">
    <property type="nucleotide sequence ID" value="NZ_QGLF01000004.1"/>
</dbReference>
<dbReference type="EMBL" id="QGLF01000004">
    <property type="protein sequence ID" value="PWR19876.1"/>
    <property type="molecule type" value="Genomic_DNA"/>
</dbReference>